<accession>A0A540L9T4</accession>
<keyword evidence="3" id="KW-1003">Cell membrane</keyword>
<evidence type="ECO:0000313" key="12">
    <source>
        <dbReference type="EMBL" id="TQD83248.1"/>
    </source>
</evidence>
<evidence type="ECO:0000256" key="10">
    <source>
        <dbReference type="ARBA" id="ARBA00023170"/>
    </source>
</evidence>
<comment type="similarity">
    <text evidence="2">Belongs to the RLP family.</text>
</comment>
<keyword evidence="5" id="KW-0812">Transmembrane</keyword>
<evidence type="ECO:0000256" key="3">
    <source>
        <dbReference type="ARBA" id="ARBA00022475"/>
    </source>
</evidence>
<evidence type="ECO:0000256" key="9">
    <source>
        <dbReference type="ARBA" id="ARBA00023136"/>
    </source>
</evidence>
<comment type="caution">
    <text evidence="12">The sequence shown here is derived from an EMBL/GenBank/DDBJ whole genome shotgun (WGS) entry which is preliminary data.</text>
</comment>
<evidence type="ECO:0000256" key="4">
    <source>
        <dbReference type="ARBA" id="ARBA00022614"/>
    </source>
</evidence>
<evidence type="ECO:0000313" key="13">
    <source>
        <dbReference type="Proteomes" id="UP000315295"/>
    </source>
</evidence>
<dbReference type="AlphaFoldDB" id="A0A540L9T4"/>
<dbReference type="Pfam" id="PF00560">
    <property type="entry name" value="LRR_1"/>
    <property type="match status" value="4"/>
</dbReference>
<evidence type="ECO:0000256" key="2">
    <source>
        <dbReference type="ARBA" id="ARBA00009592"/>
    </source>
</evidence>
<dbReference type="Gene3D" id="3.80.10.10">
    <property type="entry name" value="Ribonuclease Inhibitor"/>
    <property type="match status" value="1"/>
</dbReference>
<evidence type="ECO:0000256" key="6">
    <source>
        <dbReference type="ARBA" id="ARBA00022729"/>
    </source>
</evidence>
<keyword evidence="11" id="KW-0325">Glycoprotein</keyword>
<evidence type="ECO:0000256" key="7">
    <source>
        <dbReference type="ARBA" id="ARBA00022737"/>
    </source>
</evidence>
<keyword evidence="7" id="KW-0677">Repeat</keyword>
<dbReference type="InterPro" id="IPR032675">
    <property type="entry name" value="LRR_dom_sf"/>
</dbReference>
<evidence type="ECO:0000256" key="5">
    <source>
        <dbReference type="ARBA" id="ARBA00022692"/>
    </source>
</evidence>
<dbReference type="STRING" id="106549.A0A540L9T4"/>
<keyword evidence="8" id="KW-1133">Transmembrane helix</keyword>
<reference evidence="12 13" key="1">
    <citation type="journal article" date="2019" name="G3 (Bethesda)">
        <title>Sequencing of a Wild Apple (Malus baccata) Genome Unravels the Differences Between Cultivated and Wild Apple Species Regarding Disease Resistance and Cold Tolerance.</title>
        <authorList>
            <person name="Chen X."/>
        </authorList>
    </citation>
    <scope>NUCLEOTIDE SEQUENCE [LARGE SCALE GENOMIC DNA]</scope>
    <source>
        <strain evidence="13">cv. Shandingzi</strain>
        <tissue evidence="12">Leaves</tissue>
    </source>
</reference>
<dbReference type="PANTHER" id="PTHR27004">
    <property type="entry name" value="RECEPTOR-LIKE PROTEIN 12 ISOFORM X1"/>
    <property type="match status" value="1"/>
</dbReference>
<keyword evidence="10" id="KW-0675">Receptor</keyword>
<dbReference type="GO" id="GO:0005886">
    <property type="term" value="C:plasma membrane"/>
    <property type="evidence" value="ECO:0007669"/>
    <property type="project" value="UniProtKB-SubCell"/>
</dbReference>
<keyword evidence="9" id="KW-0472">Membrane</keyword>
<gene>
    <name evidence="12" type="ORF">C1H46_031211</name>
</gene>
<name>A0A540L9T4_MALBA</name>
<dbReference type="Pfam" id="PF13855">
    <property type="entry name" value="LRR_8"/>
    <property type="match status" value="1"/>
</dbReference>
<organism evidence="12 13">
    <name type="scientific">Malus baccata</name>
    <name type="common">Siberian crab apple</name>
    <name type="synonym">Pyrus baccata</name>
    <dbReference type="NCBI Taxonomy" id="106549"/>
    <lineage>
        <taxon>Eukaryota</taxon>
        <taxon>Viridiplantae</taxon>
        <taxon>Streptophyta</taxon>
        <taxon>Embryophyta</taxon>
        <taxon>Tracheophyta</taxon>
        <taxon>Spermatophyta</taxon>
        <taxon>Magnoliopsida</taxon>
        <taxon>eudicotyledons</taxon>
        <taxon>Gunneridae</taxon>
        <taxon>Pentapetalae</taxon>
        <taxon>rosids</taxon>
        <taxon>fabids</taxon>
        <taxon>Rosales</taxon>
        <taxon>Rosaceae</taxon>
        <taxon>Amygdaloideae</taxon>
        <taxon>Maleae</taxon>
        <taxon>Malus</taxon>
    </lineage>
</organism>
<sequence>MSSLQVLNLRRNNLTGSISDFEFPESLEFLELNQNQIHGQFPKSLAQCSELQVVNLENNQITDTFPCLLRNISSLRVLALRSNKFYGRIGCPEETNGLWPMLQIIDIAHNNFHGEIPGSYLKAWQAMINNEDDNPSTIRLLPFEDPGVIHYQETITVVSKGLEIELVKILTIFTSIDFSCNNLSGPIPKEMGELKSLYLLNLSSNAFTGEIPSSFGNMRQLESLDLSQNKLSGKIPPQLAKLNFLSFLNLSNINWLAGSQPVLSFQHLQVPPLQETKDYGGLL</sequence>
<dbReference type="InterPro" id="IPR001611">
    <property type="entry name" value="Leu-rich_rpt"/>
</dbReference>
<evidence type="ECO:0000256" key="8">
    <source>
        <dbReference type="ARBA" id="ARBA00022989"/>
    </source>
</evidence>
<keyword evidence="13" id="KW-1185">Reference proteome</keyword>
<protein>
    <recommendedName>
        <fullName evidence="14">Leucine-rich repeat-containing N-terminal plant-type domain-containing protein</fullName>
    </recommendedName>
</protein>
<dbReference type="PANTHER" id="PTHR27004:SF435">
    <property type="entry name" value="LEUCINE-RICH REPEAT-CONTAINING N-TERMINAL PLANT-TYPE DOMAIN-CONTAINING PROTEIN"/>
    <property type="match status" value="1"/>
</dbReference>
<dbReference type="EMBL" id="VIEB01000686">
    <property type="protein sequence ID" value="TQD83248.1"/>
    <property type="molecule type" value="Genomic_DNA"/>
</dbReference>
<dbReference type="PROSITE" id="PS51450">
    <property type="entry name" value="LRR"/>
    <property type="match status" value="1"/>
</dbReference>
<dbReference type="SUPFAM" id="SSF52047">
    <property type="entry name" value="RNI-like"/>
    <property type="match status" value="1"/>
</dbReference>
<keyword evidence="4" id="KW-0433">Leucine-rich repeat</keyword>
<keyword evidence="6" id="KW-0732">Signal</keyword>
<proteinExistence type="inferred from homology"/>
<evidence type="ECO:0000256" key="1">
    <source>
        <dbReference type="ARBA" id="ARBA00004251"/>
    </source>
</evidence>
<evidence type="ECO:0008006" key="14">
    <source>
        <dbReference type="Google" id="ProtNLM"/>
    </source>
</evidence>
<dbReference type="FunFam" id="3.80.10.10:FF:000299">
    <property type="entry name" value="Piriformospora indica-insensitive protein 2"/>
    <property type="match status" value="1"/>
</dbReference>
<dbReference type="Proteomes" id="UP000315295">
    <property type="component" value="Unassembled WGS sequence"/>
</dbReference>
<evidence type="ECO:0000256" key="11">
    <source>
        <dbReference type="ARBA" id="ARBA00023180"/>
    </source>
</evidence>
<comment type="subcellular location">
    <subcellularLocation>
        <location evidence="1">Cell membrane</location>
        <topology evidence="1">Single-pass type I membrane protein</topology>
    </subcellularLocation>
</comment>